<dbReference type="SMART" id="SM00829">
    <property type="entry name" value="PKS_ER"/>
    <property type="match status" value="1"/>
</dbReference>
<dbReference type="Gene3D" id="3.90.180.10">
    <property type="entry name" value="Medium-chain alcohol dehydrogenases, catalytic domain"/>
    <property type="match status" value="1"/>
</dbReference>
<evidence type="ECO:0000313" key="3">
    <source>
        <dbReference type="Proteomes" id="UP000663937"/>
    </source>
</evidence>
<dbReference type="InterPro" id="IPR013154">
    <property type="entry name" value="ADH-like_N"/>
</dbReference>
<dbReference type="Pfam" id="PF08240">
    <property type="entry name" value="ADH_N"/>
    <property type="match status" value="1"/>
</dbReference>
<proteinExistence type="predicted"/>
<dbReference type="PANTHER" id="PTHR43677">
    <property type="entry name" value="SHORT-CHAIN DEHYDROGENASE/REDUCTASE"/>
    <property type="match status" value="1"/>
</dbReference>
<feature type="domain" description="Enoyl reductase (ER)" evidence="1">
    <location>
        <begin position="18"/>
        <end position="341"/>
    </location>
</feature>
<dbReference type="InterPro" id="IPR051397">
    <property type="entry name" value="Zn-ADH-like_protein"/>
</dbReference>
<accession>A0A8A4ZDN0</accession>
<name>A0A8A4ZDN0_9MICO</name>
<dbReference type="RefSeq" id="WP_227423264.1">
    <property type="nucleotide sequence ID" value="NZ_CP071868.1"/>
</dbReference>
<dbReference type="KEGG" id="psic:J4E96_17090"/>
<organism evidence="2 3">
    <name type="scientific">Pengzhenrongella sicca</name>
    <dbReference type="NCBI Taxonomy" id="2819238"/>
    <lineage>
        <taxon>Bacteria</taxon>
        <taxon>Bacillati</taxon>
        <taxon>Actinomycetota</taxon>
        <taxon>Actinomycetes</taxon>
        <taxon>Micrococcales</taxon>
        <taxon>Pengzhenrongella</taxon>
    </lineage>
</organism>
<dbReference type="InterPro" id="IPR036291">
    <property type="entry name" value="NAD(P)-bd_dom_sf"/>
</dbReference>
<dbReference type="InterPro" id="IPR020843">
    <property type="entry name" value="ER"/>
</dbReference>
<dbReference type="AlphaFoldDB" id="A0A8A4ZDN0"/>
<dbReference type="CDD" id="cd08273">
    <property type="entry name" value="MDR8"/>
    <property type="match status" value="1"/>
</dbReference>
<sequence>MPTAARMTEVVMPHLIEPDGLLIQDRDLPAPAPGQALVRVEATGVSFAEQQMRRGKYYDQPSFPFVPGYDFVGTVEATGDGVDPAMVGTRVAAVVKTGGWASHVLTDAAHLVPVPAGIDPADAETVIVNGITAWQMLHTIAKAQRGQTIVVLGANGGVGSTLVQLAVDAGLTVIGTAAPRHHDQVRSLGAIPVDYQAPDLPARLRELAPDGVDAVFDHVGGTGLQDSWRLLRRGGTLVSYGSAATKDAAGTSQLPVFALFMRVLLWNILPNGRRARFYNFWAGKRNPTRFYRRLRDDLTQVLGRLAAGTLEPQVAARLPLVEAGRALALAESHTVAGKVVLEP</sequence>
<protein>
    <submittedName>
        <fullName evidence="2">Zinc-binding dehydrogenase</fullName>
    </submittedName>
</protein>
<dbReference type="Proteomes" id="UP000663937">
    <property type="component" value="Chromosome"/>
</dbReference>
<dbReference type="SUPFAM" id="SSF51735">
    <property type="entry name" value="NAD(P)-binding Rossmann-fold domains"/>
    <property type="match status" value="1"/>
</dbReference>
<evidence type="ECO:0000313" key="2">
    <source>
        <dbReference type="EMBL" id="QTE29003.1"/>
    </source>
</evidence>
<dbReference type="EMBL" id="CP071868">
    <property type="protein sequence ID" value="QTE29003.1"/>
    <property type="molecule type" value="Genomic_DNA"/>
</dbReference>
<reference evidence="2" key="1">
    <citation type="submission" date="2021-03" db="EMBL/GenBank/DDBJ databases">
        <title>Pengzhenrongella sicca gen. nov., sp. nov., a new member of suborder Micrococcineae isolated from High-Arctic tundra soil.</title>
        <authorList>
            <person name="Peng F."/>
        </authorList>
    </citation>
    <scope>NUCLEOTIDE SEQUENCE</scope>
    <source>
        <strain evidence="2">LRZ-2</strain>
    </source>
</reference>
<gene>
    <name evidence="2" type="ORF">J4E96_17090</name>
</gene>
<dbReference type="GO" id="GO:0016491">
    <property type="term" value="F:oxidoreductase activity"/>
    <property type="evidence" value="ECO:0007669"/>
    <property type="project" value="InterPro"/>
</dbReference>
<evidence type="ECO:0000259" key="1">
    <source>
        <dbReference type="SMART" id="SM00829"/>
    </source>
</evidence>
<dbReference type="Gene3D" id="3.40.50.720">
    <property type="entry name" value="NAD(P)-binding Rossmann-like Domain"/>
    <property type="match status" value="1"/>
</dbReference>
<keyword evidence="3" id="KW-1185">Reference proteome</keyword>
<dbReference type="InterPro" id="IPR011032">
    <property type="entry name" value="GroES-like_sf"/>
</dbReference>
<dbReference type="PANTHER" id="PTHR43677:SF4">
    <property type="entry name" value="QUINONE OXIDOREDUCTASE-LIKE PROTEIN 2"/>
    <property type="match status" value="1"/>
</dbReference>
<dbReference type="Pfam" id="PF13602">
    <property type="entry name" value="ADH_zinc_N_2"/>
    <property type="match status" value="1"/>
</dbReference>
<dbReference type="SUPFAM" id="SSF50129">
    <property type="entry name" value="GroES-like"/>
    <property type="match status" value="1"/>
</dbReference>